<dbReference type="InterPro" id="IPR000608">
    <property type="entry name" value="UBC"/>
</dbReference>
<evidence type="ECO:0000256" key="9">
    <source>
        <dbReference type="SAM" id="MobiDB-lite"/>
    </source>
</evidence>
<name>A0A093UU33_TALMA</name>
<dbReference type="Gene3D" id="3.10.110.10">
    <property type="entry name" value="Ubiquitin Conjugating Enzyme"/>
    <property type="match status" value="1"/>
</dbReference>
<dbReference type="Pfam" id="PF00179">
    <property type="entry name" value="UQ_con"/>
    <property type="match status" value="1"/>
</dbReference>
<dbReference type="HOGENOM" id="CLU_030988_1_1_1"/>
<keyword evidence="2 8" id="KW-0833">Ubl conjugation pathway</keyword>
<keyword evidence="1" id="KW-0808">Transferase</keyword>
<dbReference type="InterPro" id="IPR016135">
    <property type="entry name" value="UBQ-conjugating_enzyme/RWD"/>
</dbReference>
<evidence type="ECO:0000256" key="8">
    <source>
        <dbReference type="RuleBase" id="RU362109"/>
    </source>
</evidence>
<dbReference type="PANTHER" id="PTHR24067">
    <property type="entry name" value="UBIQUITIN-CONJUGATING ENZYME E2"/>
    <property type="match status" value="1"/>
</dbReference>
<sequence>MAERILMNEFKALSKEKWVHIELNNEDIFRWNVALIVLNPDSLYYNGYFKAVMEFPKNYPYSPPKFRFNRPIWHPNIYSNGNLCISILHTPGDDEQSGELAAERWSPAQRVESVLISILSLLDDAECSSPANVDAGVQLRNDPQGYRAQVRRDVEMSKADIPEGFIMPTFESTISKPNAEKDDAAKDDMDFWADSDVDEDPFGGSDSSDIGGDDDEDDDMEFLDDDDEDEDEDGQDD</sequence>
<proteinExistence type="inferred from homology"/>
<feature type="compositionally biased region" description="Acidic residues" evidence="9">
    <location>
        <begin position="211"/>
        <end position="237"/>
    </location>
</feature>
<dbReference type="PROSITE" id="PS50127">
    <property type="entry name" value="UBC_2"/>
    <property type="match status" value="1"/>
</dbReference>
<feature type="region of interest" description="Disordered" evidence="9">
    <location>
        <begin position="171"/>
        <end position="237"/>
    </location>
</feature>
<accession>A0A093UU33</accession>
<keyword evidence="8" id="KW-0547">Nucleotide-binding</keyword>
<evidence type="ECO:0000256" key="7">
    <source>
        <dbReference type="PROSITE-ProRule" id="PRU10133"/>
    </source>
</evidence>
<evidence type="ECO:0000256" key="1">
    <source>
        <dbReference type="ARBA" id="ARBA00022679"/>
    </source>
</evidence>
<feature type="compositionally biased region" description="Basic and acidic residues" evidence="9">
    <location>
        <begin position="178"/>
        <end position="189"/>
    </location>
</feature>
<dbReference type="EMBL" id="JPOX01000032">
    <property type="protein sequence ID" value="KFX43802.1"/>
    <property type="molecule type" value="Genomic_DNA"/>
</dbReference>
<dbReference type="InterPro" id="IPR050113">
    <property type="entry name" value="Ub_conjugating_enzyme"/>
</dbReference>
<gene>
    <name evidence="11" type="ORF">GQ26_0320260</name>
</gene>
<dbReference type="GO" id="GO:0016740">
    <property type="term" value="F:transferase activity"/>
    <property type="evidence" value="ECO:0007669"/>
    <property type="project" value="UniProtKB-KW"/>
</dbReference>
<comment type="similarity">
    <text evidence="8">Belongs to the ubiquitin-conjugating enzyme family.</text>
</comment>
<feature type="domain" description="UBC core" evidence="10">
    <location>
        <begin position="1"/>
        <end position="159"/>
    </location>
</feature>
<protein>
    <recommendedName>
        <fullName evidence="3">Ubiquitin-conjugating enzyme E2 2</fullName>
    </recommendedName>
    <alternativeName>
        <fullName evidence="5">E2 ubiquitin-conjugating enzyme 2</fullName>
    </alternativeName>
    <alternativeName>
        <fullName evidence="6">Ubiquitin carrier protein UBC2</fullName>
    </alternativeName>
    <alternativeName>
        <fullName evidence="4">Ubiquitin-protein ligase UBC2</fullName>
    </alternativeName>
</protein>
<comment type="caution">
    <text evidence="11">The sequence shown here is derived from an EMBL/GenBank/DDBJ whole genome shotgun (WGS) entry which is preliminary data.</text>
</comment>
<feature type="compositionally biased region" description="Acidic residues" evidence="9">
    <location>
        <begin position="190"/>
        <end position="201"/>
    </location>
</feature>
<dbReference type="CDD" id="cd23811">
    <property type="entry name" value="UBCc_ScCDC34-like"/>
    <property type="match status" value="1"/>
</dbReference>
<evidence type="ECO:0000313" key="11">
    <source>
        <dbReference type="EMBL" id="KFX43802.1"/>
    </source>
</evidence>
<feature type="active site" description="Glycyl thioester intermediate" evidence="7">
    <location>
        <position position="84"/>
    </location>
</feature>
<dbReference type="AlphaFoldDB" id="A0A093UU33"/>
<dbReference type="PROSITE" id="PS00183">
    <property type="entry name" value="UBC_1"/>
    <property type="match status" value="1"/>
</dbReference>
<organism evidence="11">
    <name type="scientific">Talaromyces marneffei PM1</name>
    <dbReference type="NCBI Taxonomy" id="1077442"/>
    <lineage>
        <taxon>Eukaryota</taxon>
        <taxon>Fungi</taxon>
        <taxon>Dikarya</taxon>
        <taxon>Ascomycota</taxon>
        <taxon>Pezizomycotina</taxon>
        <taxon>Eurotiomycetes</taxon>
        <taxon>Eurotiomycetidae</taxon>
        <taxon>Eurotiales</taxon>
        <taxon>Trichocomaceae</taxon>
        <taxon>Talaromyces</taxon>
        <taxon>Talaromyces sect. Talaromyces</taxon>
    </lineage>
</organism>
<evidence type="ECO:0000256" key="5">
    <source>
        <dbReference type="ARBA" id="ARBA00042179"/>
    </source>
</evidence>
<dbReference type="SUPFAM" id="SSF54495">
    <property type="entry name" value="UBC-like"/>
    <property type="match status" value="1"/>
</dbReference>
<reference key="1">
    <citation type="journal article" date="2014" name="PLoS Genet.">
        <title>Signature Gene Expression Reveals Novel Clues to the Molecular Mechanisms of Dimorphic Transition in Penicillium marneffei.</title>
        <authorList>
            <person name="Yang E."/>
            <person name="Wang G."/>
            <person name="Cai J."/>
            <person name="Woo P.C."/>
            <person name="Lau S.K."/>
            <person name="Yuen K.-Y."/>
            <person name="Chow W.-N."/>
            <person name="Lin X."/>
        </authorList>
    </citation>
    <scope>NUCLEOTIDE SEQUENCE [LARGE SCALE GENOMIC DNA]</scope>
    <source>
        <strain>PM1</strain>
    </source>
</reference>
<keyword evidence="8" id="KW-0067">ATP-binding</keyword>
<reference evidence="11" key="2">
    <citation type="journal article" date="2014" name="PLoS Genet.">
        <title>Signature gene expression reveals novel clues to the molecular mechanisms of dimorphic transition in Penicillium marneffei.</title>
        <authorList>
            <person name="Yang E."/>
            <person name="Wang G."/>
            <person name="Cai J."/>
            <person name="Woo P.C."/>
            <person name="Lau S.K."/>
            <person name="Yuen K.-Y."/>
            <person name="Chow W.-N."/>
            <person name="Lin X."/>
        </authorList>
    </citation>
    <scope>NUCLEOTIDE SEQUENCE</scope>
    <source>
        <strain evidence="11">PM1</strain>
    </source>
</reference>
<evidence type="ECO:0000259" key="10">
    <source>
        <dbReference type="PROSITE" id="PS50127"/>
    </source>
</evidence>
<evidence type="ECO:0000256" key="3">
    <source>
        <dbReference type="ARBA" id="ARBA00039884"/>
    </source>
</evidence>
<dbReference type="FunFam" id="3.10.110.10:FF:000063">
    <property type="entry name" value="CDC34p Ubiquitin-conjugating enzyme (E2)"/>
    <property type="match status" value="1"/>
</dbReference>
<evidence type="ECO:0000256" key="6">
    <source>
        <dbReference type="ARBA" id="ARBA00042190"/>
    </source>
</evidence>
<dbReference type="eggNOG" id="KOG0425">
    <property type="taxonomic scope" value="Eukaryota"/>
</dbReference>
<dbReference type="InterPro" id="IPR023313">
    <property type="entry name" value="UBQ-conjugating_AS"/>
</dbReference>
<evidence type="ECO:0000256" key="4">
    <source>
        <dbReference type="ARBA" id="ARBA00041569"/>
    </source>
</evidence>
<dbReference type="GO" id="GO:0005524">
    <property type="term" value="F:ATP binding"/>
    <property type="evidence" value="ECO:0007669"/>
    <property type="project" value="UniProtKB-UniRule"/>
</dbReference>
<dbReference type="SMART" id="SM00212">
    <property type="entry name" value="UBCc"/>
    <property type="match status" value="1"/>
</dbReference>
<evidence type="ECO:0000256" key="2">
    <source>
        <dbReference type="ARBA" id="ARBA00022786"/>
    </source>
</evidence>